<feature type="region of interest" description="Disordered" evidence="1">
    <location>
        <begin position="281"/>
        <end position="305"/>
    </location>
</feature>
<proteinExistence type="predicted"/>
<evidence type="ECO:0000313" key="2">
    <source>
        <dbReference type="EMBL" id="NEB86746.1"/>
    </source>
</evidence>
<protein>
    <submittedName>
        <fullName evidence="2">Uncharacterized protein</fullName>
    </submittedName>
</protein>
<accession>A0A6G3SUQ2</accession>
<comment type="caution">
    <text evidence="2">The sequence shown here is derived from an EMBL/GenBank/DDBJ whole genome shotgun (WGS) entry which is preliminary data.</text>
</comment>
<sequence>MISPPSASAAECASSVATYVVGRTGSGGWLKRSVTKYVDWDPQGGGTAAPLSESADATGSLPLFSKVFTGGNGLIYESTNDDKLNVYKDETATGGPLLKLVKTHTAPWKRPVKIWSNGPTIYVVNHEGGIDLYTQSDPVNGTGTVVKARLAIPATDSAAVQAVAADDIWSVGSQVYMLTKGTVRAWTRTVAGLTLPRVVASGLTGAVQGWSPGPGTFYTTSNGEEDEGIVKSYTGSPFALANDEVLTGMAGQVMADTASCLAAPDADAKPFSAGIGEEADIPAASSEEAEPPAPSDAAVFSGTFTRGDGAPAGGLPVRLEATDVVPENGTAVTLPTLGETVTAADGTWSIPLPATLAPEVAQAAAENGGTVNAVATVAGTTTSGVAMAGVAHLSAAPVTAAPAARAQTAAVTAEPAAMEPVLATSGADEPTSLSDSTANPRDALYAQSWGSKLEAGLVDTVRDAPLPKRQDATGDLPNDDPYIVGGVNTASMAIVPMDGGCDRTKSEVIDKKIYYTTVGEAHAYWDAKATFDYDNKVSSQVETASKVGSKWTITGTLTLGSAIGSSTGYSNKGPYYAKQWKIPLQYTKTKETWQCGGKGKMTRYVIKPGKYTVPSGGATGKYGKDVRNLDGARYLKSPKKNRAYVTAGSYFQLSKNSSIKWSGAVSAFGVSLGGSTTYDKDHRQRITAGNRTNSKHYIWGAKDRVSGKPGVFYSY</sequence>
<dbReference type="EMBL" id="JAAGMK010000621">
    <property type="protein sequence ID" value="NEB86746.1"/>
    <property type="molecule type" value="Genomic_DNA"/>
</dbReference>
<evidence type="ECO:0000256" key="1">
    <source>
        <dbReference type="SAM" id="MobiDB-lite"/>
    </source>
</evidence>
<organism evidence="2">
    <name type="scientific">Streptomyces anulatus</name>
    <name type="common">Streptomyces chrysomallus</name>
    <dbReference type="NCBI Taxonomy" id="1892"/>
    <lineage>
        <taxon>Bacteria</taxon>
        <taxon>Bacillati</taxon>
        <taxon>Actinomycetota</taxon>
        <taxon>Actinomycetes</taxon>
        <taxon>Kitasatosporales</taxon>
        <taxon>Streptomycetaceae</taxon>
        <taxon>Streptomyces</taxon>
    </lineage>
</organism>
<gene>
    <name evidence="2" type="ORF">G3I43_21580</name>
</gene>
<dbReference type="RefSeq" id="WP_164258396.1">
    <property type="nucleotide sequence ID" value="NZ_CP086102.1"/>
</dbReference>
<name>A0A6G3SUQ2_STRAQ</name>
<dbReference type="AlphaFoldDB" id="A0A6G3SUQ2"/>
<reference evidence="2" key="1">
    <citation type="submission" date="2020-01" db="EMBL/GenBank/DDBJ databases">
        <title>Insect and environment-associated Actinomycetes.</title>
        <authorList>
            <person name="Currrie C."/>
            <person name="Chevrette M."/>
            <person name="Carlson C."/>
            <person name="Stubbendieck R."/>
            <person name="Wendt-Pienkowski E."/>
        </authorList>
    </citation>
    <scope>NUCLEOTIDE SEQUENCE</scope>
    <source>
        <strain evidence="2">SID505</strain>
    </source>
</reference>